<dbReference type="EMBL" id="VLKL01000046">
    <property type="protein sequence ID" value="TWH92985.1"/>
    <property type="molecule type" value="Genomic_DNA"/>
</dbReference>
<dbReference type="RefSeq" id="WP_145642939.1">
    <property type="nucleotide sequence ID" value="NZ_CP088014.1"/>
</dbReference>
<keyword evidence="2" id="KW-1185">Reference proteome</keyword>
<evidence type="ECO:0000313" key="2">
    <source>
        <dbReference type="Proteomes" id="UP000317176"/>
    </source>
</evidence>
<accession>A0A562KCP1</accession>
<sequence length="88" mass="10148">MNLRSRSTNEEDKFLLFVQHDRSPEDAEAERILLDFLEKSSAKATLLVDERRDADSPTPALYAHFGYFAGLEEIKAFVEVERQLIPLH</sequence>
<reference evidence="1 2" key="1">
    <citation type="journal article" date="2015" name="Stand. Genomic Sci.">
        <title>Genomic Encyclopedia of Bacterial and Archaeal Type Strains, Phase III: the genomes of soil and plant-associated and newly described type strains.</title>
        <authorList>
            <person name="Whitman W.B."/>
            <person name="Woyke T."/>
            <person name="Klenk H.P."/>
            <person name="Zhou Y."/>
            <person name="Lilburn T.G."/>
            <person name="Beck B.J."/>
            <person name="De Vos P."/>
            <person name="Vandamme P."/>
            <person name="Eisen J.A."/>
            <person name="Garrity G."/>
            <person name="Hugenholtz P."/>
            <person name="Kyrpides N.C."/>
        </authorList>
    </citation>
    <scope>NUCLEOTIDE SEQUENCE [LARGE SCALE GENOMIC DNA]</scope>
    <source>
        <strain evidence="1 2">CGMCC 1.10947</strain>
    </source>
</reference>
<name>A0A562KCP1_9BRAD</name>
<gene>
    <name evidence="1" type="ORF">IQ17_07074</name>
</gene>
<proteinExistence type="predicted"/>
<evidence type="ECO:0000313" key="1">
    <source>
        <dbReference type="EMBL" id="TWH92985.1"/>
    </source>
</evidence>
<organism evidence="1 2">
    <name type="scientific">Bradyrhizobium daqingense</name>
    <dbReference type="NCBI Taxonomy" id="993502"/>
    <lineage>
        <taxon>Bacteria</taxon>
        <taxon>Pseudomonadati</taxon>
        <taxon>Pseudomonadota</taxon>
        <taxon>Alphaproteobacteria</taxon>
        <taxon>Hyphomicrobiales</taxon>
        <taxon>Nitrobacteraceae</taxon>
        <taxon>Bradyrhizobium</taxon>
    </lineage>
</organism>
<protein>
    <submittedName>
        <fullName evidence="1">Uncharacterized protein</fullName>
    </submittedName>
</protein>
<comment type="caution">
    <text evidence="1">The sequence shown here is derived from an EMBL/GenBank/DDBJ whole genome shotgun (WGS) entry which is preliminary data.</text>
</comment>
<dbReference type="Proteomes" id="UP000317176">
    <property type="component" value="Unassembled WGS sequence"/>
</dbReference>
<dbReference type="AlphaFoldDB" id="A0A562KCP1"/>